<sequence>MRLTMESEPALGLAQDDMKVEEYEEAIKMEDDESNILEVEEYEPFADDLDEDNESSEYSADADAEYLSDHGLHQSNNGTDGLEMSDPAVDESEIDESEIDEPEVDEPEVDEPEVDEPEVDEPGIDEPGIDECEVDQPEIKQSTIDEQKIEQHKFEEPEVDEKFKGTSPNVRNVEAEEYEFTVPAYTPNITQVLIRRLLPEDRELINALPLERVKLKEGASFGYVFHGKKKLLYGLMSVMNGKEYAMAVGTIEEGCGPQPLWAYLSGRRDSQSLPGVQYVTTCKINNYKAFKYNELEKKLTPLPEFACEIRHLGALVKWYFFKAGVTIANQLRYTHFMFDKALIQAAHTLKKRGLPMSREDSTHTSPDVLITPRPLQAEQIYRTSERREPTTFAADHFHGHSAGISNKAKNLTYVNSLITTIKEAEYECSFSGENMAKSGKAEKSARDNIIALEKSLRKEKEILYRSSSNTQRFRETFDLNARKRNRAMEEVQALLPSFEVEDRVFYQRFFGISREATEAQQDGEPLTKRPRPTGYESEQA</sequence>
<dbReference type="OrthoDB" id="10678695at2759"/>
<feature type="compositionally biased region" description="Acidic residues" evidence="1">
    <location>
        <begin position="88"/>
        <end position="130"/>
    </location>
</feature>
<name>A0A9W4UCD5_9PLEO</name>
<dbReference type="EMBL" id="CAOQHR010000004">
    <property type="protein sequence ID" value="CAI6333758.1"/>
    <property type="molecule type" value="Genomic_DNA"/>
</dbReference>
<gene>
    <name evidence="2" type="ORF">PDIGIT_LOCUS6807</name>
</gene>
<organism evidence="2 3">
    <name type="scientific">Periconia digitata</name>
    <dbReference type="NCBI Taxonomy" id="1303443"/>
    <lineage>
        <taxon>Eukaryota</taxon>
        <taxon>Fungi</taxon>
        <taxon>Dikarya</taxon>
        <taxon>Ascomycota</taxon>
        <taxon>Pezizomycotina</taxon>
        <taxon>Dothideomycetes</taxon>
        <taxon>Pleosporomycetidae</taxon>
        <taxon>Pleosporales</taxon>
        <taxon>Massarineae</taxon>
        <taxon>Periconiaceae</taxon>
        <taxon>Periconia</taxon>
    </lineage>
</organism>
<evidence type="ECO:0000256" key="1">
    <source>
        <dbReference type="SAM" id="MobiDB-lite"/>
    </source>
</evidence>
<keyword evidence="3" id="KW-1185">Reference proteome</keyword>
<accession>A0A9W4UCD5</accession>
<evidence type="ECO:0000313" key="2">
    <source>
        <dbReference type="EMBL" id="CAI6333758.1"/>
    </source>
</evidence>
<dbReference type="AlphaFoldDB" id="A0A9W4UCD5"/>
<reference evidence="2" key="1">
    <citation type="submission" date="2023-01" db="EMBL/GenBank/DDBJ databases">
        <authorList>
            <person name="Van Ghelder C."/>
            <person name="Rancurel C."/>
        </authorList>
    </citation>
    <scope>NUCLEOTIDE SEQUENCE</scope>
    <source>
        <strain evidence="2">CNCM I-4278</strain>
    </source>
</reference>
<protein>
    <submittedName>
        <fullName evidence="2">Uncharacterized protein</fullName>
    </submittedName>
</protein>
<feature type="region of interest" description="Disordered" evidence="1">
    <location>
        <begin position="29"/>
        <end position="130"/>
    </location>
</feature>
<proteinExistence type="predicted"/>
<comment type="caution">
    <text evidence="2">The sequence shown here is derived from an EMBL/GenBank/DDBJ whole genome shotgun (WGS) entry which is preliminary data.</text>
</comment>
<dbReference type="Proteomes" id="UP001152607">
    <property type="component" value="Unassembled WGS sequence"/>
</dbReference>
<evidence type="ECO:0000313" key="3">
    <source>
        <dbReference type="Proteomes" id="UP001152607"/>
    </source>
</evidence>
<feature type="region of interest" description="Disordered" evidence="1">
    <location>
        <begin position="516"/>
        <end position="540"/>
    </location>
</feature>
<feature type="compositionally biased region" description="Acidic residues" evidence="1">
    <location>
        <begin position="30"/>
        <end position="66"/>
    </location>
</feature>